<sequence length="95" mass="9749">VVVEAGIVAVVVGIGLAMYRMVKGPHLADRVLAGDVLSLQVVALVVLLAVDQRRAVSLDVALLVAIVGFASTLAFAQYIGAVRTGPRPPDDGEGT</sequence>
<evidence type="ECO:0000256" key="1">
    <source>
        <dbReference type="ARBA" id="ARBA00004651"/>
    </source>
</evidence>
<evidence type="ECO:0000256" key="2">
    <source>
        <dbReference type="ARBA" id="ARBA00022448"/>
    </source>
</evidence>
<dbReference type="AlphaFoldDB" id="A0A381R8T0"/>
<feature type="transmembrane region" description="Helical" evidence="7">
    <location>
        <begin position="6"/>
        <end position="22"/>
    </location>
</feature>
<name>A0A381R8T0_9ZZZZ</name>
<dbReference type="PANTHER" id="PTHR34702">
    <property type="entry name" value="NA(+)/H(+) ANTIPORTER SUBUNIT F1"/>
    <property type="match status" value="1"/>
</dbReference>
<dbReference type="EMBL" id="UINC01001756">
    <property type="protein sequence ID" value="SUZ88135.1"/>
    <property type="molecule type" value="Genomic_DNA"/>
</dbReference>
<keyword evidence="2" id="KW-0813">Transport</keyword>
<evidence type="ECO:0000256" key="7">
    <source>
        <dbReference type="SAM" id="Phobius"/>
    </source>
</evidence>
<evidence type="ECO:0000256" key="4">
    <source>
        <dbReference type="ARBA" id="ARBA00022692"/>
    </source>
</evidence>
<dbReference type="InterPro" id="IPR007208">
    <property type="entry name" value="MrpF/PhaF-like"/>
</dbReference>
<accession>A0A381R8T0</accession>
<protein>
    <submittedName>
        <fullName evidence="8">Uncharacterized protein</fullName>
    </submittedName>
</protein>
<gene>
    <name evidence="8" type="ORF">METZ01_LOCUS40989</name>
</gene>
<dbReference type="GO" id="GO:0005886">
    <property type="term" value="C:plasma membrane"/>
    <property type="evidence" value="ECO:0007669"/>
    <property type="project" value="UniProtKB-SubCell"/>
</dbReference>
<feature type="transmembrane region" description="Helical" evidence="7">
    <location>
        <begin position="56"/>
        <end position="79"/>
    </location>
</feature>
<evidence type="ECO:0000256" key="6">
    <source>
        <dbReference type="ARBA" id="ARBA00023136"/>
    </source>
</evidence>
<keyword evidence="3" id="KW-1003">Cell membrane</keyword>
<evidence type="ECO:0000256" key="5">
    <source>
        <dbReference type="ARBA" id="ARBA00022989"/>
    </source>
</evidence>
<dbReference type="PANTHER" id="PTHR34702:SF1">
    <property type="entry name" value="NA(+)_H(+) ANTIPORTER SUBUNIT F"/>
    <property type="match status" value="1"/>
</dbReference>
<comment type="subcellular location">
    <subcellularLocation>
        <location evidence="1">Cell membrane</location>
        <topology evidence="1">Multi-pass membrane protein</topology>
    </subcellularLocation>
</comment>
<keyword evidence="6 7" id="KW-0472">Membrane</keyword>
<dbReference type="GO" id="GO:0015385">
    <property type="term" value="F:sodium:proton antiporter activity"/>
    <property type="evidence" value="ECO:0007669"/>
    <property type="project" value="TreeGrafter"/>
</dbReference>
<evidence type="ECO:0000256" key="3">
    <source>
        <dbReference type="ARBA" id="ARBA00022475"/>
    </source>
</evidence>
<keyword evidence="4 7" id="KW-0812">Transmembrane</keyword>
<proteinExistence type="predicted"/>
<organism evidence="8">
    <name type="scientific">marine metagenome</name>
    <dbReference type="NCBI Taxonomy" id="408172"/>
    <lineage>
        <taxon>unclassified sequences</taxon>
        <taxon>metagenomes</taxon>
        <taxon>ecological metagenomes</taxon>
    </lineage>
</organism>
<feature type="transmembrane region" description="Helical" evidence="7">
    <location>
        <begin position="31"/>
        <end position="50"/>
    </location>
</feature>
<evidence type="ECO:0000313" key="8">
    <source>
        <dbReference type="EMBL" id="SUZ88135.1"/>
    </source>
</evidence>
<feature type="non-terminal residue" evidence="8">
    <location>
        <position position="1"/>
    </location>
</feature>
<dbReference type="Pfam" id="PF04066">
    <property type="entry name" value="MrpF_PhaF"/>
    <property type="match status" value="1"/>
</dbReference>
<keyword evidence="5 7" id="KW-1133">Transmembrane helix</keyword>
<reference evidence="8" key="1">
    <citation type="submission" date="2018-05" db="EMBL/GenBank/DDBJ databases">
        <authorList>
            <person name="Lanie J.A."/>
            <person name="Ng W.-L."/>
            <person name="Kazmierczak K.M."/>
            <person name="Andrzejewski T.M."/>
            <person name="Davidsen T.M."/>
            <person name="Wayne K.J."/>
            <person name="Tettelin H."/>
            <person name="Glass J.I."/>
            <person name="Rusch D."/>
            <person name="Podicherti R."/>
            <person name="Tsui H.-C.T."/>
            <person name="Winkler M.E."/>
        </authorList>
    </citation>
    <scope>NUCLEOTIDE SEQUENCE</scope>
</reference>